<dbReference type="PROSITE" id="PS50102">
    <property type="entry name" value="RRM"/>
    <property type="match status" value="1"/>
</dbReference>
<comment type="subcellular location">
    <subcellularLocation>
        <location evidence="1">Membrane</location>
        <topology evidence="1">Multi-pass membrane protein</topology>
    </subcellularLocation>
</comment>
<dbReference type="InterPro" id="IPR000504">
    <property type="entry name" value="RRM_dom"/>
</dbReference>
<dbReference type="GO" id="GO:0003723">
    <property type="term" value="F:RNA binding"/>
    <property type="evidence" value="ECO:0007669"/>
    <property type="project" value="UniProtKB-UniRule"/>
</dbReference>
<feature type="transmembrane region" description="Helical" evidence="9">
    <location>
        <begin position="303"/>
        <end position="321"/>
    </location>
</feature>
<dbReference type="SUPFAM" id="SSF54928">
    <property type="entry name" value="RNA-binding domain, RBD"/>
    <property type="match status" value="1"/>
</dbReference>
<dbReference type="GO" id="GO:0016020">
    <property type="term" value="C:membrane"/>
    <property type="evidence" value="ECO:0007669"/>
    <property type="project" value="UniProtKB-SubCell"/>
</dbReference>
<dbReference type="Pfam" id="PF00854">
    <property type="entry name" value="PTR2"/>
    <property type="match status" value="1"/>
</dbReference>
<dbReference type="PANTHER" id="PTHR11654">
    <property type="entry name" value="OLIGOPEPTIDE TRANSPORTER-RELATED"/>
    <property type="match status" value="1"/>
</dbReference>
<gene>
    <name evidence="11" type="ORF">OSB04_029153</name>
</gene>
<dbReference type="Gene3D" id="3.30.70.330">
    <property type="match status" value="1"/>
</dbReference>
<evidence type="ECO:0000313" key="12">
    <source>
        <dbReference type="Proteomes" id="UP001172457"/>
    </source>
</evidence>
<keyword evidence="7" id="KW-0694">RNA-binding</keyword>
<feature type="domain" description="RRM" evidence="10">
    <location>
        <begin position="386"/>
        <end position="462"/>
    </location>
</feature>
<feature type="transmembrane region" description="Helical" evidence="9">
    <location>
        <begin position="109"/>
        <end position="132"/>
    </location>
</feature>
<dbReference type="InterPro" id="IPR035979">
    <property type="entry name" value="RBD_domain_sf"/>
</dbReference>
<evidence type="ECO:0000256" key="4">
    <source>
        <dbReference type="ARBA" id="ARBA00022989"/>
    </source>
</evidence>
<keyword evidence="3 9" id="KW-0812">Transmembrane</keyword>
<dbReference type="InterPro" id="IPR036259">
    <property type="entry name" value="MFS_trans_sf"/>
</dbReference>
<accession>A0AA38VYI4</accession>
<comment type="similarity">
    <text evidence="2">Belongs to the major facilitator superfamily. Proton-dependent oligopeptide transporter (POT/PTR) (TC 2.A.17) family.</text>
</comment>
<evidence type="ECO:0000256" key="5">
    <source>
        <dbReference type="ARBA" id="ARBA00023136"/>
    </source>
</evidence>
<feature type="region of interest" description="Disordered" evidence="8">
    <location>
        <begin position="340"/>
        <end position="361"/>
    </location>
</feature>
<comment type="similarity">
    <text evidence="6">Belongs to the major facilitator superfamily. Phosphate:H(+) symporter (TC 2.A.1.9) family.</text>
</comment>
<feature type="transmembrane region" description="Helical" evidence="9">
    <location>
        <begin position="263"/>
        <end position="282"/>
    </location>
</feature>
<evidence type="ECO:0000256" key="7">
    <source>
        <dbReference type="PROSITE-ProRule" id="PRU00176"/>
    </source>
</evidence>
<dbReference type="SUPFAM" id="SSF103473">
    <property type="entry name" value="MFS general substrate transporter"/>
    <property type="match status" value="1"/>
</dbReference>
<dbReference type="InterPro" id="IPR000109">
    <property type="entry name" value="POT_fam"/>
</dbReference>
<dbReference type="SMART" id="SM00360">
    <property type="entry name" value="RRM"/>
    <property type="match status" value="1"/>
</dbReference>
<comment type="caution">
    <text evidence="11">The sequence shown here is derived from an EMBL/GenBank/DDBJ whole genome shotgun (WGS) entry which is preliminary data.</text>
</comment>
<feature type="transmembrane region" description="Helical" evidence="9">
    <location>
        <begin position="144"/>
        <end position="164"/>
    </location>
</feature>
<evidence type="ECO:0000256" key="1">
    <source>
        <dbReference type="ARBA" id="ARBA00004141"/>
    </source>
</evidence>
<sequence>MARGDEVEVTDGFTDNGDLIDIAKRLQLSLIKKPLAFDQLIAEDKKNRKKERKQVLVYLCQLLQLRFLNRAALLTEGDTDSDGSITKQRHICTLQQVEDLKTLIRIFPLWSTGILLCTPITVQLSLVVLQVLAMDRHVGSRFQIPAGSMVVFGIIGTSITVALIDRFLIPSWKKLTGKTSSPLQRIGLGHILTILSMAISALVESRRLSMARAHNLKGNSVVSMSALWLVPQLVAVGVAEGFHFPAQVSLYYQEFPKSLKSTAGAMVALFIGIAFYLGIAMIDLLKKTTGWLPNGINDGRMDNVYWVLTVIGIANFGYYMLDTYNGNFSKFGTLIERDDEREGERTGSQKGSPGSKWNLKVNSGRNVRKDSDHKKVISDSLVRRSTTFFFSNFPDTWNENGLWKVFYKHGHIMDIFIAKKKSVAGRRFGFARFVGLDDYKQLEKQLNDVRIESFNLRVNLVK</sequence>
<feature type="transmembrane region" description="Helical" evidence="9">
    <location>
        <begin position="184"/>
        <end position="203"/>
    </location>
</feature>
<dbReference type="InterPro" id="IPR012677">
    <property type="entry name" value="Nucleotide-bd_a/b_plait_sf"/>
</dbReference>
<protein>
    <recommendedName>
        <fullName evidence="10">RRM domain-containing protein</fullName>
    </recommendedName>
</protein>
<organism evidence="11 12">
    <name type="scientific">Centaurea solstitialis</name>
    <name type="common">yellow star-thistle</name>
    <dbReference type="NCBI Taxonomy" id="347529"/>
    <lineage>
        <taxon>Eukaryota</taxon>
        <taxon>Viridiplantae</taxon>
        <taxon>Streptophyta</taxon>
        <taxon>Embryophyta</taxon>
        <taxon>Tracheophyta</taxon>
        <taxon>Spermatophyta</taxon>
        <taxon>Magnoliopsida</taxon>
        <taxon>eudicotyledons</taxon>
        <taxon>Gunneridae</taxon>
        <taxon>Pentapetalae</taxon>
        <taxon>asterids</taxon>
        <taxon>campanulids</taxon>
        <taxon>Asterales</taxon>
        <taxon>Asteraceae</taxon>
        <taxon>Carduoideae</taxon>
        <taxon>Cardueae</taxon>
        <taxon>Centaureinae</taxon>
        <taxon>Centaurea</taxon>
    </lineage>
</organism>
<evidence type="ECO:0000256" key="9">
    <source>
        <dbReference type="SAM" id="Phobius"/>
    </source>
</evidence>
<evidence type="ECO:0000256" key="2">
    <source>
        <dbReference type="ARBA" id="ARBA00005982"/>
    </source>
</evidence>
<reference evidence="11" key="1">
    <citation type="submission" date="2023-03" db="EMBL/GenBank/DDBJ databases">
        <title>Chromosome-scale reference genome and RAD-based genetic map of yellow starthistle (Centaurea solstitialis) reveal putative structural variation and QTLs associated with invader traits.</title>
        <authorList>
            <person name="Reatini B."/>
            <person name="Cang F.A."/>
            <person name="Jiang Q."/>
            <person name="Mckibben M.T.W."/>
            <person name="Barker M.S."/>
            <person name="Rieseberg L.H."/>
            <person name="Dlugosch K.M."/>
        </authorList>
    </citation>
    <scope>NUCLEOTIDE SEQUENCE</scope>
    <source>
        <strain evidence="11">CAN-66</strain>
        <tissue evidence="11">Leaf</tissue>
    </source>
</reference>
<proteinExistence type="inferred from homology"/>
<keyword evidence="4 9" id="KW-1133">Transmembrane helix</keyword>
<dbReference type="CDD" id="cd00590">
    <property type="entry name" value="RRM_SF"/>
    <property type="match status" value="1"/>
</dbReference>
<dbReference type="AlphaFoldDB" id="A0AA38VYI4"/>
<name>A0AA38VYI4_9ASTR</name>
<dbReference type="EMBL" id="JARYMX010000007">
    <property type="protein sequence ID" value="KAJ9542647.1"/>
    <property type="molecule type" value="Genomic_DNA"/>
</dbReference>
<keyword evidence="5 9" id="KW-0472">Membrane</keyword>
<evidence type="ECO:0000256" key="3">
    <source>
        <dbReference type="ARBA" id="ARBA00022692"/>
    </source>
</evidence>
<feature type="transmembrane region" description="Helical" evidence="9">
    <location>
        <begin position="224"/>
        <end position="243"/>
    </location>
</feature>
<dbReference type="Gene3D" id="1.20.1250.20">
    <property type="entry name" value="MFS general substrate transporter like domains"/>
    <property type="match status" value="1"/>
</dbReference>
<evidence type="ECO:0000313" key="11">
    <source>
        <dbReference type="EMBL" id="KAJ9542647.1"/>
    </source>
</evidence>
<evidence type="ECO:0000256" key="8">
    <source>
        <dbReference type="SAM" id="MobiDB-lite"/>
    </source>
</evidence>
<dbReference type="Proteomes" id="UP001172457">
    <property type="component" value="Chromosome 7"/>
</dbReference>
<evidence type="ECO:0000256" key="6">
    <source>
        <dbReference type="ARBA" id="ARBA00044504"/>
    </source>
</evidence>
<keyword evidence="12" id="KW-1185">Reference proteome</keyword>
<evidence type="ECO:0000259" key="10">
    <source>
        <dbReference type="PROSITE" id="PS50102"/>
    </source>
</evidence>
<dbReference type="GO" id="GO:0022857">
    <property type="term" value="F:transmembrane transporter activity"/>
    <property type="evidence" value="ECO:0007669"/>
    <property type="project" value="InterPro"/>
</dbReference>